<name>A0A2X3J8Q5_9ENTR</name>
<dbReference type="SUPFAM" id="SSF51306">
    <property type="entry name" value="LexA/Signal peptidase"/>
    <property type="match status" value="1"/>
</dbReference>
<dbReference type="Proteomes" id="UP000251197">
    <property type="component" value="Unassembled WGS sequence"/>
</dbReference>
<keyword evidence="5" id="KW-0234">DNA repair</keyword>
<dbReference type="GO" id="GO:0009432">
    <property type="term" value="P:SOS response"/>
    <property type="evidence" value="ECO:0007669"/>
    <property type="project" value="UniProtKB-KW"/>
</dbReference>
<dbReference type="STRING" id="158822.LH23_17900"/>
<proteinExistence type="inferred from homology"/>
<organism evidence="9 10">
    <name type="scientific">Cedecea neteri</name>
    <dbReference type="NCBI Taxonomy" id="158822"/>
    <lineage>
        <taxon>Bacteria</taxon>
        <taxon>Pseudomonadati</taxon>
        <taxon>Pseudomonadota</taxon>
        <taxon>Gammaproteobacteria</taxon>
        <taxon>Enterobacterales</taxon>
        <taxon>Enterobacteriaceae</taxon>
        <taxon>Cedecea</taxon>
    </lineage>
</organism>
<dbReference type="CDD" id="cd06529">
    <property type="entry name" value="S24_LexA-like"/>
    <property type="match status" value="1"/>
</dbReference>
<comment type="similarity">
    <text evidence="1 7">Belongs to the peptidase S24 family.</text>
</comment>
<dbReference type="PANTHER" id="PTHR33516:SF2">
    <property type="entry name" value="LEXA REPRESSOR-RELATED"/>
    <property type="match status" value="1"/>
</dbReference>
<evidence type="ECO:0000256" key="3">
    <source>
        <dbReference type="ARBA" id="ARBA00022801"/>
    </source>
</evidence>
<accession>A0A2X3J8Q5</accession>
<dbReference type="GO" id="GO:0003677">
    <property type="term" value="F:DNA binding"/>
    <property type="evidence" value="ECO:0007669"/>
    <property type="project" value="InterPro"/>
</dbReference>
<keyword evidence="3 7" id="KW-0378">Hydrolase</keyword>
<sequence length="172" mass="18383">MNHLKPAAYCPDASFPLFGDLVQCGFPSPAQDYVEQRIDLNKLLVRNPGATYFVKAAGDSMVEGGIGEGDLLIVDSSRTASQGDIVIAAIDGAFTVKRLQLRPTVMLLPMNSAWAPIPSPMKPHSIFSASSLLSSKRRVKHVCAGGCKQLLRLLRNGIPSGFSRKAGGGFIQ</sequence>
<dbReference type="GO" id="GO:0006281">
    <property type="term" value="P:DNA repair"/>
    <property type="evidence" value="ECO:0007669"/>
    <property type="project" value="UniProtKB-KW"/>
</dbReference>
<dbReference type="InterPro" id="IPR006197">
    <property type="entry name" value="Peptidase_S24_LexA"/>
</dbReference>
<dbReference type="InterPro" id="IPR036286">
    <property type="entry name" value="LexA/Signal_pep-like_sf"/>
</dbReference>
<evidence type="ECO:0000256" key="5">
    <source>
        <dbReference type="ARBA" id="ARBA00023204"/>
    </source>
</evidence>
<dbReference type="EC" id="3.4.21.-" evidence="9"/>
<keyword evidence="4 7" id="KW-0068">Autocatalytic cleavage</keyword>
<evidence type="ECO:0000313" key="10">
    <source>
        <dbReference type="Proteomes" id="UP000251197"/>
    </source>
</evidence>
<dbReference type="Gene3D" id="2.10.109.10">
    <property type="entry name" value="Umud Fragment, subunit A"/>
    <property type="match status" value="1"/>
</dbReference>
<feature type="domain" description="Peptidase S24/S26A/S26B/S26C" evidence="8">
    <location>
        <begin position="16"/>
        <end position="121"/>
    </location>
</feature>
<dbReference type="Pfam" id="PF00717">
    <property type="entry name" value="Peptidase_S24"/>
    <property type="match status" value="1"/>
</dbReference>
<evidence type="ECO:0000259" key="8">
    <source>
        <dbReference type="Pfam" id="PF00717"/>
    </source>
</evidence>
<gene>
    <name evidence="9" type="primary">umuD</name>
    <name evidence="9" type="ORF">NCTC12120_05575</name>
</gene>
<dbReference type="AlphaFoldDB" id="A0A2X3J8Q5"/>
<keyword evidence="2" id="KW-0227">DNA damage</keyword>
<evidence type="ECO:0000256" key="4">
    <source>
        <dbReference type="ARBA" id="ARBA00022813"/>
    </source>
</evidence>
<dbReference type="EMBL" id="UAVU01000009">
    <property type="protein sequence ID" value="SQC92381.1"/>
    <property type="molecule type" value="Genomic_DNA"/>
</dbReference>
<evidence type="ECO:0000256" key="1">
    <source>
        <dbReference type="ARBA" id="ARBA00007484"/>
    </source>
</evidence>
<dbReference type="PANTHER" id="PTHR33516">
    <property type="entry name" value="LEXA REPRESSOR"/>
    <property type="match status" value="1"/>
</dbReference>
<dbReference type="GO" id="GO:0006355">
    <property type="term" value="P:regulation of DNA-templated transcription"/>
    <property type="evidence" value="ECO:0007669"/>
    <property type="project" value="InterPro"/>
</dbReference>
<evidence type="ECO:0000256" key="6">
    <source>
        <dbReference type="ARBA" id="ARBA00023236"/>
    </source>
</evidence>
<evidence type="ECO:0000313" key="9">
    <source>
        <dbReference type="EMBL" id="SQC92381.1"/>
    </source>
</evidence>
<protein>
    <submittedName>
        <fullName evidence="9">DNA polymerase V subunit UmuD</fullName>
        <ecNumber evidence="9">3.4.21.-</ecNumber>
    </submittedName>
</protein>
<dbReference type="InterPro" id="IPR050077">
    <property type="entry name" value="LexA_repressor"/>
</dbReference>
<dbReference type="NCBIfam" id="NF007621">
    <property type="entry name" value="PRK10276.1"/>
    <property type="match status" value="1"/>
</dbReference>
<dbReference type="InterPro" id="IPR015927">
    <property type="entry name" value="Peptidase_S24_S26A/B/C"/>
</dbReference>
<dbReference type="InterPro" id="IPR039418">
    <property type="entry name" value="LexA-like"/>
</dbReference>
<evidence type="ECO:0000256" key="2">
    <source>
        <dbReference type="ARBA" id="ARBA00022763"/>
    </source>
</evidence>
<dbReference type="GO" id="GO:0016787">
    <property type="term" value="F:hydrolase activity"/>
    <property type="evidence" value="ECO:0007669"/>
    <property type="project" value="UniProtKB-KW"/>
</dbReference>
<evidence type="ECO:0000256" key="7">
    <source>
        <dbReference type="RuleBase" id="RU003991"/>
    </source>
</evidence>
<keyword evidence="6" id="KW-0742">SOS response</keyword>
<dbReference type="PRINTS" id="PR00726">
    <property type="entry name" value="LEXASERPTASE"/>
</dbReference>
<reference evidence="9 10" key="1">
    <citation type="submission" date="2018-06" db="EMBL/GenBank/DDBJ databases">
        <authorList>
            <consortium name="Pathogen Informatics"/>
            <person name="Doyle S."/>
        </authorList>
    </citation>
    <scope>NUCLEOTIDE SEQUENCE [LARGE SCALE GENOMIC DNA]</scope>
    <source>
        <strain evidence="9 10">NCTC12120</strain>
    </source>
</reference>